<dbReference type="PANTHER" id="PTHR11377:SF5">
    <property type="entry name" value="GLYCYLPEPTIDE N-TETRADECANOYLTRANSFERASE"/>
    <property type="match status" value="1"/>
</dbReference>
<name>A0A9P6BAI9_9AGAM</name>
<dbReference type="PIRSF" id="PIRSF015892">
    <property type="entry name" value="N-myristl_transf"/>
    <property type="match status" value="1"/>
</dbReference>
<dbReference type="OrthoDB" id="60315at2759"/>
<feature type="domain" description="Glycylpeptide N-tetradecanoyltransferase C-terminal" evidence="11">
    <location>
        <begin position="319"/>
        <end position="528"/>
    </location>
</feature>
<dbReference type="FunFam" id="3.40.630.170:FF:000003">
    <property type="entry name" value="Glycylpeptide N-tetradecanoyltransferase"/>
    <property type="match status" value="1"/>
</dbReference>
<protein>
    <recommendedName>
        <fullName evidence="4 7">Glycylpeptide N-tetradecanoyltransferase</fullName>
        <ecNumber evidence="3 7">2.3.1.97</ecNumber>
    </recommendedName>
</protein>
<comment type="catalytic activity">
    <reaction evidence="7">
        <text>N-terminal glycyl-[protein] + tetradecanoyl-CoA = N-tetradecanoylglycyl-[protein] + CoA + H(+)</text>
        <dbReference type="Rhea" id="RHEA:15521"/>
        <dbReference type="Rhea" id="RHEA-COMP:12666"/>
        <dbReference type="Rhea" id="RHEA-COMP:12667"/>
        <dbReference type="ChEBI" id="CHEBI:15378"/>
        <dbReference type="ChEBI" id="CHEBI:57287"/>
        <dbReference type="ChEBI" id="CHEBI:57385"/>
        <dbReference type="ChEBI" id="CHEBI:64723"/>
        <dbReference type="ChEBI" id="CHEBI:133050"/>
        <dbReference type="EC" id="2.3.1.97"/>
    </reaction>
</comment>
<evidence type="ECO:0000313" key="12">
    <source>
        <dbReference type="EMBL" id="KAF9520517.1"/>
    </source>
</evidence>
<evidence type="ECO:0000256" key="4">
    <source>
        <dbReference type="ARBA" id="ARBA00022240"/>
    </source>
</evidence>
<feature type="compositionally biased region" description="Basic residues" evidence="9">
    <location>
        <begin position="37"/>
        <end position="47"/>
    </location>
</feature>
<comment type="function">
    <text evidence="7">Adds a myristoyl group to the N-terminal glycine residue of certain cellular proteins.</text>
</comment>
<dbReference type="Gene3D" id="3.40.630.30">
    <property type="match status" value="2"/>
</dbReference>
<dbReference type="InterPro" id="IPR022677">
    <property type="entry name" value="NMT_C"/>
</dbReference>
<comment type="similarity">
    <text evidence="1 8">Belongs to the NMT family.</text>
</comment>
<evidence type="ECO:0000259" key="11">
    <source>
        <dbReference type="Pfam" id="PF02799"/>
    </source>
</evidence>
<evidence type="ECO:0000256" key="7">
    <source>
        <dbReference type="RuleBase" id="RU000586"/>
    </source>
</evidence>
<organism evidence="12 13">
    <name type="scientific">Hydnum rufescens UP504</name>
    <dbReference type="NCBI Taxonomy" id="1448309"/>
    <lineage>
        <taxon>Eukaryota</taxon>
        <taxon>Fungi</taxon>
        <taxon>Dikarya</taxon>
        <taxon>Basidiomycota</taxon>
        <taxon>Agaricomycotina</taxon>
        <taxon>Agaricomycetes</taxon>
        <taxon>Cantharellales</taxon>
        <taxon>Hydnaceae</taxon>
        <taxon>Hydnum</taxon>
    </lineage>
</organism>
<dbReference type="InterPro" id="IPR022676">
    <property type="entry name" value="NMT_N"/>
</dbReference>
<dbReference type="GO" id="GO:0005737">
    <property type="term" value="C:cytoplasm"/>
    <property type="evidence" value="ECO:0007669"/>
    <property type="project" value="TreeGrafter"/>
</dbReference>
<gene>
    <name evidence="12" type="ORF">BS47DRAFT_1335677</name>
</gene>
<comment type="subunit">
    <text evidence="2">Monomer.</text>
</comment>
<dbReference type="PROSITE" id="PS00976">
    <property type="entry name" value="NMT_2"/>
    <property type="match status" value="1"/>
</dbReference>
<feature type="region of interest" description="Disordered" evidence="9">
    <location>
        <begin position="1"/>
        <end position="73"/>
    </location>
</feature>
<evidence type="ECO:0000256" key="1">
    <source>
        <dbReference type="ARBA" id="ARBA00009469"/>
    </source>
</evidence>
<comment type="caution">
    <text evidence="12">The sequence shown here is derived from an EMBL/GenBank/DDBJ whole genome shotgun (WGS) entry which is preliminary data.</text>
</comment>
<dbReference type="AlphaFoldDB" id="A0A9P6BAI9"/>
<sequence length="551" mass="62081">MANIDDLHDENSGTDDGGPSAEFPSPDASSSTNSDMKRKKRKKKSKASKALSAVVDKLSGQSGSGDVPQELVHHVYDHVKQENPEDTKDLDEENVRRALAALKVMDVIDGKSGLGGKNRKDMGEHKFWRTQPVPQIGDSLPADDGPIELSRPRHEIKQEPDPLPKEFEWSTIDIADSQQSREVYELLSQNYVEDTEAAFRFQYSAEFLLWALMPPGYHKEWHIGVRVRTSKKLVAFISGVPVTLHVRDKLVPMSEINYLCVHKKLRSKRLAPVLIKEVTRQCHLKGIFQAIYTGGVVLPTPVSTCRYFHRSLNIPKLVDIKFTPVPRDMTLARMINANKLPSSTPILAGRGLREMVKRDIPGVSDLWSRYMRRFKMYPEYSHEELDHHLLSGRGSGEPVNGRRTGQVVWSYVVEDPKSQKITDFFTFYSLPSTIMQSQKHALLEAAYMFYYATDVAFQDNAESLGLLRRRLLDLIGDALILADQAKFDVFNALTLMDNALFLNDLKFGKGDGFLNYYLYNYRMSPLEGYQAIPSSQGGGQGIGRGIGVVML</sequence>
<evidence type="ECO:0000256" key="6">
    <source>
        <dbReference type="ARBA" id="ARBA00023315"/>
    </source>
</evidence>
<dbReference type="Proteomes" id="UP000886523">
    <property type="component" value="Unassembled WGS sequence"/>
</dbReference>
<dbReference type="FunFam" id="3.40.630.30:FF:000042">
    <property type="entry name" value="Glycylpeptide N-tetradecanoyltransferase"/>
    <property type="match status" value="1"/>
</dbReference>
<evidence type="ECO:0000256" key="2">
    <source>
        <dbReference type="ARBA" id="ARBA00011245"/>
    </source>
</evidence>
<dbReference type="InterPro" id="IPR016181">
    <property type="entry name" value="Acyl_CoA_acyltransferase"/>
</dbReference>
<keyword evidence="13" id="KW-1185">Reference proteome</keyword>
<dbReference type="EC" id="2.3.1.97" evidence="3 7"/>
<evidence type="ECO:0000256" key="8">
    <source>
        <dbReference type="RuleBase" id="RU004178"/>
    </source>
</evidence>
<dbReference type="Pfam" id="PF02799">
    <property type="entry name" value="NMT_C"/>
    <property type="match status" value="1"/>
</dbReference>
<dbReference type="Pfam" id="PF01233">
    <property type="entry name" value="NMT"/>
    <property type="match status" value="1"/>
</dbReference>
<accession>A0A9P6BAI9</accession>
<dbReference type="GO" id="GO:0004379">
    <property type="term" value="F:glycylpeptide N-tetradecanoyltransferase activity"/>
    <property type="evidence" value="ECO:0007669"/>
    <property type="project" value="UniProtKB-EC"/>
</dbReference>
<dbReference type="InterPro" id="IPR000903">
    <property type="entry name" value="NMT"/>
</dbReference>
<dbReference type="EMBL" id="MU128911">
    <property type="protein sequence ID" value="KAF9520517.1"/>
    <property type="molecule type" value="Genomic_DNA"/>
</dbReference>
<dbReference type="InterPro" id="IPR022678">
    <property type="entry name" value="NMT_CS"/>
</dbReference>
<reference evidence="12" key="1">
    <citation type="journal article" date="2020" name="Nat. Commun.">
        <title>Large-scale genome sequencing of mycorrhizal fungi provides insights into the early evolution of symbiotic traits.</title>
        <authorList>
            <person name="Miyauchi S."/>
            <person name="Kiss E."/>
            <person name="Kuo A."/>
            <person name="Drula E."/>
            <person name="Kohler A."/>
            <person name="Sanchez-Garcia M."/>
            <person name="Morin E."/>
            <person name="Andreopoulos B."/>
            <person name="Barry K.W."/>
            <person name="Bonito G."/>
            <person name="Buee M."/>
            <person name="Carver A."/>
            <person name="Chen C."/>
            <person name="Cichocki N."/>
            <person name="Clum A."/>
            <person name="Culley D."/>
            <person name="Crous P.W."/>
            <person name="Fauchery L."/>
            <person name="Girlanda M."/>
            <person name="Hayes R.D."/>
            <person name="Keri Z."/>
            <person name="LaButti K."/>
            <person name="Lipzen A."/>
            <person name="Lombard V."/>
            <person name="Magnuson J."/>
            <person name="Maillard F."/>
            <person name="Murat C."/>
            <person name="Nolan M."/>
            <person name="Ohm R.A."/>
            <person name="Pangilinan J."/>
            <person name="Pereira M.F."/>
            <person name="Perotto S."/>
            <person name="Peter M."/>
            <person name="Pfister S."/>
            <person name="Riley R."/>
            <person name="Sitrit Y."/>
            <person name="Stielow J.B."/>
            <person name="Szollosi G."/>
            <person name="Zifcakova L."/>
            <person name="Stursova M."/>
            <person name="Spatafora J.W."/>
            <person name="Tedersoo L."/>
            <person name="Vaario L.M."/>
            <person name="Yamada A."/>
            <person name="Yan M."/>
            <person name="Wang P."/>
            <person name="Xu J."/>
            <person name="Bruns T."/>
            <person name="Baldrian P."/>
            <person name="Vilgalys R."/>
            <person name="Dunand C."/>
            <person name="Henrissat B."/>
            <person name="Grigoriev I.V."/>
            <person name="Hibbett D."/>
            <person name="Nagy L.G."/>
            <person name="Martin F.M."/>
        </authorList>
    </citation>
    <scope>NUCLEOTIDE SEQUENCE</scope>
    <source>
        <strain evidence="12">UP504</strain>
    </source>
</reference>
<proteinExistence type="inferred from homology"/>
<feature type="domain" description="Glycylpeptide N-tetradecanoyltransferase N-terminal" evidence="10">
    <location>
        <begin position="146"/>
        <end position="305"/>
    </location>
</feature>
<feature type="compositionally biased region" description="Basic and acidic residues" evidence="9">
    <location>
        <begin position="1"/>
        <end position="11"/>
    </location>
</feature>
<evidence type="ECO:0000256" key="9">
    <source>
        <dbReference type="SAM" id="MobiDB-lite"/>
    </source>
</evidence>
<keyword evidence="5 7" id="KW-0808">Transferase</keyword>
<keyword evidence="6 7" id="KW-0012">Acyltransferase</keyword>
<dbReference type="SUPFAM" id="SSF55729">
    <property type="entry name" value="Acyl-CoA N-acyltransferases (Nat)"/>
    <property type="match status" value="2"/>
</dbReference>
<evidence type="ECO:0000259" key="10">
    <source>
        <dbReference type="Pfam" id="PF01233"/>
    </source>
</evidence>
<evidence type="ECO:0000313" key="13">
    <source>
        <dbReference type="Proteomes" id="UP000886523"/>
    </source>
</evidence>
<evidence type="ECO:0000256" key="3">
    <source>
        <dbReference type="ARBA" id="ARBA00012923"/>
    </source>
</evidence>
<dbReference type="PANTHER" id="PTHR11377">
    <property type="entry name" value="N-MYRISTOYL TRANSFERASE"/>
    <property type="match status" value="1"/>
</dbReference>
<evidence type="ECO:0000256" key="5">
    <source>
        <dbReference type="ARBA" id="ARBA00022679"/>
    </source>
</evidence>